<dbReference type="InterPro" id="IPR000504">
    <property type="entry name" value="RRM_dom"/>
</dbReference>
<reference evidence="3" key="1">
    <citation type="submission" date="2023-02" db="EMBL/GenBank/DDBJ databases">
        <authorList>
            <person name="Palmer J.M."/>
        </authorList>
    </citation>
    <scope>NUCLEOTIDE SEQUENCE</scope>
    <source>
        <strain evidence="3">FW57</strain>
    </source>
</reference>
<dbReference type="InterPro" id="IPR012677">
    <property type="entry name" value="Nucleotide-bd_a/b_plait_sf"/>
</dbReference>
<dbReference type="SUPFAM" id="SSF54928">
    <property type="entry name" value="RNA-binding domain, RBD"/>
    <property type="match status" value="1"/>
</dbReference>
<sequence>MKSSGHAFPPGYTEPWLADTTQASRMSQIAQFASDRPAVVLEQRRIVILKLEREGLSEAVVTTLVVEHTGIGMNPGEIERVELPINKDGRARGNAFVTFSAAELAAAAIAALDGREVSGKALSTREACGWEGDGPER</sequence>
<dbReference type="EMBL" id="JAHCVI010000001">
    <property type="protein sequence ID" value="KAG7290799.1"/>
    <property type="molecule type" value="Genomic_DNA"/>
</dbReference>
<dbReference type="AlphaFoldDB" id="A0AAD4F0W0"/>
<evidence type="ECO:0000313" key="3">
    <source>
        <dbReference type="EMBL" id="KAG7290799.1"/>
    </source>
</evidence>
<dbReference type="GO" id="GO:0003723">
    <property type="term" value="F:RNA binding"/>
    <property type="evidence" value="ECO:0007669"/>
    <property type="project" value="UniProtKB-UniRule"/>
</dbReference>
<dbReference type="Gene3D" id="3.30.70.330">
    <property type="match status" value="1"/>
</dbReference>
<evidence type="ECO:0000259" key="2">
    <source>
        <dbReference type="PROSITE" id="PS50102"/>
    </source>
</evidence>
<dbReference type="PROSITE" id="PS50102">
    <property type="entry name" value="RRM"/>
    <property type="match status" value="1"/>
</dbReference>
<gene>
    <name evidence="3" type="ORF">NEMBOFW57_000802</name>
</gene>
<dbReference type="Proteomes" id="UP001197093">
    <property type="component" value="Unassembled WGS sequence"/>
</dbReference>
<accession>A0AAD4F0W0</accession>
<evidence type="ECO:0000256" key="1">
    <source>
        <dbReference type="PROSITE-ProRule" id="PRU00176"/>
    </source>
</evidence>
<organism evidence="3 4">
    <name type="scientific">Staphylotrichum longicolle</name>
    <dbReference type="NCBI Taxonomy" id="669026"/>
    <lineage>
        <taxon>Eukaryota</taxon>
        <taxon>Fungi</taxon>
        <taxon>Dikarya</taxon>
        <taxon>Ascomycota</taxon>
        <taxon>Pezizomycotina</taxon>
        <taxon>Sordariomycetes</taxon>
        <taxon>Sordariomycetidae</taxon>
        <taxon>Sordariales</taxon>
        <taxon>Chaetomiaceae</taxon>
        <taxon>Staphylotrichum</taxon>
    </lineage>
</organism>
<evidence type="ECO:0000313" key="4">
    <source>
        <dbReference type="Proteomes" id="UP001197093"/>
    </source>
</evidence>
<keyword evidence="1" id="KW-0694">RNA-binding</keyword>
<comment type="caution">
    <text evidence="3">The sequence shown here is derived from an EMBL/GenBank/DDBJ whole genome shotgun (WGS) entry which is preliminary data.</text>
</comment>
<keyword evidence="4" id="KW-1185">Reference proteome</keyword>
<dbReference type="InterPro" id="IPR035979">
    <property type="entry name" value="RBD_domain_sf"/>
</dbReference>
<protein>
    <recommendedName>
        <fullName evidence="2">RRM domain-containing protein</fullName>
    </recommendedName>
</protein>
<dbReference type="Pfam" id="PF00076">
    <property type="entry name" value="RRM_1"/>
    <property type="match status" value="1"/>
</dbReference>
<name>A0AAD4F0W0_9PEZI</name>
<feature type="domain" description="RRM" evidence="2">
    <location>
        <begin position="44"/>
        <end position="129"/>
    </location>
</feature>
<dbReference type="SMART" id="SM00360">
    <property type="entry name" value="RRM"/>
    <property type="match status" value="1"/>
</dbReference>
<proteinExistence type="predicted"/>